<dbReference type="InterPro" id="IPR036188">
    <property type="entry name" value="FAD/NAD-bd_sf"/>
</dbReference>
<gene>
    <name evidence="3" type="ORF">IQ260_24775</name>
</gene>
<dbReference type="SUPFAM" id="SSF51905">
    <property type="entry name" value="FAD/NAD(P)-binding domain"/>
    <property type="match status" value="1"/>
</dbReference>
<dbReference type="GO" id="GO:0004497">
    <property type="term" value="F:monooxygenase activity"/>
    <property type="evidence" value="ECO:0007669"/>
    <property type="project" value="UniProtKB-KW"/>
</dbReference>
<dbReference type="Proteomes" id="UP000615026">
    <property type="component" value="Unassembled WGS sequence"/>
</dbReference>
<dbReference type="InterPro" id="IPR050816">
    <property type="entry name" value="Flavin-dep_Halogenase_NPB"/>
</dbReference>
<comment type="caution">
    <text evidence="3">The sequence shown here is derived from an EMBL/GenBank/DDBJ whole genome shotgun (WGS) entry which is preliminary data.</text>
</comment>
<keyword evidence="3" id="KW-0560">Oxidoreductase</keyword>
<comment type="similarity">
    <text evidence="1">Belongs to the flavin-dependent halogenase family. Bacterial tryptophan halogenase subfamily.</text>
</comment>
<feature type="domain" description="FAD-binding" evidence="2">
    <location>
        <begin position="6"/>
        <end position="315"/>
    </location>
</feature>
<dbReference type="Pfam" id="PF01494">
    <property type="entry name" value="FAD_binding_3"/>
    <property type="match status" value="1"/>
</dbReference>
<dbReference type="RefSeq" id="WP_193995749.1">
    <property type="nucleotide sequence ID" value="NZ_JADEXP010000333.1"/>
</dbReference>
<dbReference type="PANTHER" id="PTHR43747">
    <property type="entry name" value="FAD-BINDING PROTEIN"/>
    <property type="match status" value="1"/>
</dbReference>
<dbReference type="InterPro" id="IPR002938">
    <property type="entry name" value="FAD-bd"/>
</dbReference>
<name>A0A929FAB3_LEPEC</name>
<dbReference type="EMBL" id="JADEXP010000333">
    <property type="protein sequence ID" value="MBE9069861.1"/>
    <property type="molecule type" value="Genomic_DNA"/>
</dbReference>
<dbReference type="GO" id="GO:0071949">
    <property type="term" value="F:FAD binding"/>
    <property type="evidence" value="ECO:0007669"/>
    <property type="project" value="InterPro"/>
</dbReference>
<dbReference type="AlphaFoldDB" id="A0A929FAB3"/>
<dbReference type="Gene3D" id="3.50.50.60">
    <property type="entry name" value="FAD/NAD(P)-binding domain"/>
    <property type="match status" value="1"/>
</dbReference>
<evidence type="ECO:0000259" key="2">
    <source>
        <dbReference type="Pfam" id="PF01494"/>
    </source>
</evidence>
<keyword evidence="4" id="KW-1185">Reference proteome</keyword>
<sequence>MSSLRADVVIIGQGIAGLCLAWLLQKKGISAILIGLSKTPPMMALAETLPPSSLVLLEQLGLKALFERSALRKTYGYHSLWGTANIVDTNFFVHRPFQYGLKLDKQKLLIELGNTLAQKVLAVDRWSDFDPIQRTLRIQRDTKQETITGKIFVDATGRRRALLKALRIPTQESDQQLAFTCHLPRIRHPKIKHEVFTELFAQGWGIVSGLDEETNVLTLFTEKGSPLARHLCDYTKWKEVLTETQILQDFLVSDHAVRVKVATANSSRAAQIAGQNWLAVGDTAIAFDPLSSHGITNAVYTAWQAQEAIAQTLKSDLQTPLVEYAHTLEKIFATYLHTQRQLKKIGRYNPITG</sequence>
<evidence type="ECO:0000313" key="4">
    <source>
        <dbReference type="Proteomes" id="UP000615026"/>
    </source>
</evidence>
<keyword evidence="3" id="KW-0503">Monooxygenase</keyword>
<proteinExistence type="inferred from homology"/>
<evidence type="ECO:0000313" key="3">
    <source>
        <dbReference type="EMBL" id="MBE9069861.1"/>
    </source>
</evidence>
<organism evidence="3 4">
    <name type="scientific">Leptolyngbya cf. ectocarpi LEGE 11479</name>
    <dbReference type="NCBI Taxonomy" id="1828722"/>
    <lineage>
        <taxon>Bacteria</taxon>
        <taxon>Bacillati</taxon>
        <taxon>Cyanobacteriota</taxon>
        <taxon>Cyanophyceae</taxon>
        <taxon>Leptolyngbyales</taxon>
        <taxon>Leptolyngbyaceae</taxon>
        <taxon>Leptolyngbya group</taxon>
        <taxon>Leptolyngbya</taxon>
    </lineage>
</organism>
<dbReference type="Gene3D" id="3.30.9.100">
    <property type="match status" value="1"/>
</dbReference>
<evidence type="ECO:0000256" key="1">
    <source>
        <dbReference type="ARBA" id="ARBA00038396"/>
    </source>
</evidence>
<protein>
    <submittedName>
        <fullName evidence="3">FAD-dependent monooxygenase</fullName>
    </submittedName>
</protein>
<accession>A0A929FAB3</accession>
<dbReference type="PANTHER" id="PTHR43747:SF1">
    <property type="entry name" value="SLR1998 PROTEIN"/>
    <property type="match status" value="1"/>
</dbReference>
<reference evidence="3" key="1">
    <citation type="submission" date="2020-10" db="EMBL/GenBank/DDBJ databases">
        <authorList>
            <person name="Castelo-Branco R."/>
            <person name="Eusebio N."/>
            <person name="Adriana R."/>
            <person name="Vieira A."/>
            <person name="Brugerolle De Fraissinette N."/>
            <person name="Rezende De Castro R."/>
            <person name="Schneider M.P."/>
            <person name="Vasconcelos V."/>
            <person name="Leao P.N."/>
        </authorList>
    </citation>
    <scope>NUCLEOTIDE SEQUENCE</scope>
    <source>
        <strain evidence="3">LEGE 11479</strain>
    </source>
</reference>